<comment type="caution">
    <text evidence="2">The sequence shown here is derived from an EMBL/GenBank/DDBJ whole genome shotgun (WGS) entry which is preliminary data.</text>
</comment>
<dbReference type="Proteomes" id="UP000626109">
    <property type="component" value="Unassembled WGS sequence"/>
</dbReference>
<feature type="non-terminal residue" evidence="2">
    <location>
        <position position="1"/>
    </location>
</feature>
<accession>A0A813KB00</accession>
<dbReference type="AlphaFoldDB" id="A0A813KB00"/>
<organism evidence="2 3">
    <name type="scientific">Polarella glacialis</name>
    <name type="common">Dinoflagellate</name>
    <dbReference type="NCBI Taxonomy" id="89957"/>
    <lineage>
        <taxon>Eukaryota</taxon>
        <taxon>Sar</taxon>
        <taxon>Alveolata</taxon>
        <taxon>Dinophyceae</taxon>
        <taxon>Suessiales</taxon>
        <taxon>Suessiaceae</taxon>
        <taxon>Polarella</taxon>
    </lineage>
</organism>
<sequence>ALSAALLVAGFSLVPVLLTLLLAVYLHSRLPAPDSFEPYFRAWFTQDYFPRISQKFQQELQERAKKEGLLDSLASSFKGWMMGKTEGLQASFWCELVAQRALPPALADWYVLRTATVNLGTAQKPSYVAFWGVHDCWMLSPLISLDFQDTSLLQELQRQKAGNSSRD</sequence>
<reference evidence="2" key="1">
    <citation type="submission" date="2021-02" db="EMBL/GenBank/DDBJ databases">
        <authorList>
            <person name="Dougan E. K."/>
            <person name="Rhodes N."/>
            <person name="Thang M."/>
            <person name="Chan C."/>
        </authorList>
    </citation>
    <scope>NUCLEOTIDE SEQUENCE</scope>
</reference>
<protein>
    <submittedName>
        <fullName evidence="2">Uncharacterized protein</fullName>
    </submittedName>
</protein>
<evidence type="ECO:0000313" key="3">
    <source>
        <dbReference type="Proteomes" id="UP000626109"/>
    </source>
</evidence>
<dbReference type="EMBL" id="CAJNNW010029218">
    <property type="protein sequence ID" value="CAE8699502.1"/>
    <property type="molecule type" value="Genomic_DNA"/>
</dbReference>
<evidence type="ECO:0000313" key="2">
    <source>
        <dbReference type="EMBL" id="CAE8699502.1"/>
    </source>
</evidence>
<feature type="transmembrane region" description="Helical" evidence="1">
    <location>
        <begin position="6"/>
        <end position="26"/>
    </location>
</feature>
<name>A0A813KB00_POLGL</name>
<gene>
    <name evidence="2" type="ORF">PGLA2088_LOCUS31188</name>
</gene>
<evidence type="ECO:0000256" key="1">
    <source>
        <dbReference type="SAM" id="Phobius"/>
    </source>
</evidence>
<proteinExistence type="predicted"/>
<keyword evidence="1" id="KW-1133">Transmembrane helix</keyword>
<keyword evidence="1" id="KW-0812">Transmembrane</keyword>
<keyword evidence="1" id="KW-0472">Membrane</keyword>